<gene>
    <name evidence="1" type="ORF">CHRIB12_LOCUS4214</name>
</gene>
<accession>A0A915YVY3</accession>
<evidence type="ECO:0000313" key="1">
    <source>
        <dbReference type="EMBL" id="CAB5346455.1"/>
    </source>
</evidence>
<name>A0A915YVY3_9GLOM</name>
<protein>
    <recommendedName>
        <fullName evidence="3">Serine-threonine/tyrosine-protein kinase catalytic domain-containing protein</fullName>
    </recommendedName>
</protein>
<evidence type="ECO:0000313" key="2">
    <source>
        <dbReference type="Proteomes" id="UP000684084"/>
    </source>
</evidence>
<organism evidence="1 2">
    <name type="scientific">Rhizophagus irregularis</name>
    <dbReference type="NCBI Taxonomy" id="588596"/>
    <lineage>
        <taxon>Eukaryota</taxon>
        <taxon>Fungi</taxon>
        <taxon>Fungi incertae sedis</taxon>
        <taxon>Mucoromycota</taxon>
        <taxon>Glomeromycotina</taxon>
        <taxon>Glomeromycetes</taxon>
        <taxon>Glomerales</taxon>
        <taxon>Glomeraceae</taxon>
        <taxon>Rhizophagus</taxon>
    </lineage>
</organism>
<proteinExistence type="predicted"/>
<evidence type="ECO:0008006" key="3">
    <source>
        <dbReference type="Google" id="ProtNLM"/>
    </source>
</evidence>
<comment type="caution">
    <text evidence="1">The sequence shown here is derived from an EMBL/GenBank/DDBJ whole genome shotgun (WGS) entry which is preliminary data.</text>
</comment>
<sequence length="127" mass="14969">MHRDLHSNNVILQGFREKPIPDTSEDYIKIYTDCWNLEPDNRPTINQVVDKLRTIITKENIIIKDFHLYDDKKDIQLSNNQQPILDEVSSEDFNSLRGELSQVIQNFNMMNTKEMECSMSSKDYKLS</sequence>
<dbReference type="OrthoDB" id="2439750at2759"/>
<dbReference type="Proteomes" id="UP000684084">
    <property type="component" value="Unassembled WGS sequence"/>
</dbReference>
<dbReference type="AlphaFoldDB" id="A0A915YVY3"/>
<reference evidence="1" key="1">
    <citation type="submission" date="2020-05" db="EMBL/GenBank/DDBJ databases">
        <authorList>
            <person name="Rincon C."/>
            <person name="Sanders R I."/>
            <person name="Robbins C."/>
            <person name="Chaturvedi A."/>
        </authorList>
    </citation>
    <scope>NUCLEOTIDE SEQUENCE</scope>
    <source>
        <strain evidence="1">CHB12</strain>
    </source>
</reference>
<dbReference type="EMBL" id="CAGKOT010000006">
    <property type="protein sequence ID" value="CAB5346455.1"/>
    <property type="molecule type" value="Genomic_DNA"/>
</dbReference>